<gene>
    <name evidence="1" type="ORF">Aco03nite_075550</name>
</gene>
<dbReference type="RefSeq" id="WP_203804932.1">
    <property type="nucleotide sequence ID" value="NZ_BAAAQE010000094.1"/>
</dbReference>
<protein>
    <submittedName>
        <fullName evidence="1">Uncharacterized protein</fullName>
    </submittedName>
</protein>
<organism evidence="1 2">
    <name type="scientific">Actinoplanes couchii</name>
    <dbReference type="NCBI Taxonomy" id="403638"/>
    <lineage>
        <taxon>Bacteria</taxon>
        <taxon>Bacillati</taxon>
        <taxon>Actinomycetota</taxon>
        <taxon>Actinomycetes</taxon>
        <taxon>Micromonosporales</taxon>
        <taxon>Micromonosporaceae</taxon>
        <taxon>Actinoplanes</taxon>
    </lineage>
</organism>
<name>A0ABQ3XKX9_9ACTN</name>
<reference evidence="1 2" key="1">
    <citation type="submission" date="2021-01" db="EMBL/GenBank/DDBJ databases">
        <title>Whole genome shotgun sequence of Actinoplanes couchii NBRC 106145.</title>
        <authorList>
            <person name="Komaki H."/>
            <person name="Tamura T."/>
        </authorList>
    </citation>
    <scope>NUCLEOTIDE SEQUENCE [LARGE SCALE GENOMIC DNA]</scope>
    <source>
        <strain evidence="1 2">NBRC 106145</strain>
    </source>
</reference>
<keyword evidence="2" id="KW-1185">Reference proteome</keyword>
<proteinExistence type="predicted"/>
<evidence type="ECO:0000313" key="1">
    <source>
        <dbReference type="EMBL" id="GID59151.1"/>
    </source>
</evidence>
<evidence type="ECO:0000313" key="2">
    <source>
        <dbReference type="Proteomes" id="UP000612282"/>
    </source>
</evidence>
<dbReference type="Proteomes" id="UP000612282">
    <property type="component" value="Unassembled WGS sequence"/>
</dbReference>
<dbReference type="EMBL" id="BOMG01000094">
    <property type="protein sequence ID" value="GID59151.1"/>
    <property type="molecule type" value="Genomic_DNA"/>
</dbReference>
<comment type="caution">
    <text evidence="1">The sequence shown here is derived from an EMBL/GenBank/DDBJ whole genome shotgun (WGS) entry which is preliminary data.</text>
</comment>
<sequence length="79" mass="8811">MAKVNVFGRLVEPGIHRRVAGNGRRGPASLEVDPDATAWWIDANQVRRPATSADLNYLFNEKYKDTTVEHTPWPGPAPK</sequence>
<accession>A0ABQ3XKX9</accession>